<feature type="compositionally biased region" description="Polar residues" evidence="1">
    <location>
        <begin position="164"/>
        <end position="180"/>
    </location>
</feature>
<feature type="transmembrane region" description="Helical" evidence="2">
    <location>
        <begin position="1078"/>
        <end position="1099"/>
    </location>
</feature>
<dbReference type="OrthoDB" id="5034579at2759"/>
<dbReference type="PANTHER" id="PTHR38426:SF1">
    <property type="entry name" value="MAINTENANCE OF TELOMERE CAPPING PROTEIN 4"/>
    <property type="match status" value="1"/>
</dbReference>
<keyword evidence="2" id="KW-0472">Membrane</keyword>
<feature type="region of interest" description="Disordered" evidence="1">
    <location>
        <begin position="597"/>
        <end position="710"/>
    </location>
</feature>
<feature type="compositionally biased region" description="Basic and acidic residues" evidence="1">
    <location>
        <begin position="1"/>
        <end position="11"/>
    </location>
</feature>
<feature type="compositionally biased region" description="Basic and acidic residues" evidence="1">
    <location>
        <begin position="90"/>
        <end position="99"/>
    </location>
</feature>
<dbReference type="PANTHER" id="PTHR38426">
    <property type="entry name" value="MAINTENANCE OF TELOMERE CAPPING PROTEIN 4"/>
    <property type="match status" value="1"/>
</dbReference>
<gene>
    <name evidence="3" type="ORF">ARAM_001505</name>
</gene>
<dbReference type="Proteomes" id="UP000034291">
    <property type="component" value="Unassembled WGS sequence"/>
</dbReference>
<feature type="compositionally biased region" description="Basic and acidic residues" evidence="1">
    <location>
        <begin position="681"/>
        <end position="695"/>
    </location>
</feature>
<dbReference type="EMBL" id="JZBS01001186">
    <property type="protein sequence ID" value="KKK23803.1"/>
    <property type="molecule type" value="Genomic_DNA"/>
</dbReference>
<feature type="region of interest" description="Disordered" evidence="1">
    <location>
        <begin position="337"/>
        <end position="394"/>
    </location>
</feature>
<evidence type="ECO:0000256" key="1">
    <source>
        <dbReference type="SAM" id="MobiDB-lite"/>
    </source>
</evidence>
<feature type="region of interest" description="Disordered" evidence="1">
    <location>
        <begin position="1"/>
        <end position="119"/>
    </location>
</feature>
<feature type="region of interest" description="Disordered" evidence="1">
    <location>
        <begin position="882"/>
        <end position="907"/>
    </location>
</feature>
<keyword evidence="2" id="KW-0812">Transmembrane</keyword>
<evidence type="ECO:0000313" key="3">
    <source>
        <dbReference type="EMBL" id="KKK23803.1"/>
    </source>
</evidence>
<name>A0A0F8UWC9_9EURO</name>
<feature type="region of interest" description="Disordered" evidence="1">
    <location>
        <begin position="163"/>
        <end position="208"/>
    </location>
</feature>
<feature type="compositionally biased region" description="Polar residues" evidence="1">
    <location>
        <begin position="377"/>
        <end position="387"/>
    </location>
</feature>
<feature type="compositionally biased region" description="Low complexity" evidence="1">
    <location>
        <begin position="181"/>
        <end position="193"/>
    </location>
</feature>
<reference evidence="3 4" key="1">
    <citation type="submission" date="2015-02" db="EMBL/GenBank/DDBJ databases">
        <title>Draft Genome Sequences of Two Closely-Related Aflatoxigenic Aspergillus Species Obtained from the Cote d'Ivoire.</title>
        <authorList>
            <person name="Moore G.G."/>
            <person name="Beltz S.B."/>
            <person name="Mack B.M."/>
        </authorList>
    </citation>
    <scope>NUCLEOTIDE SEQUENCE [LARGE SCALE GENOMIC DNA]</scope>
    <source>
        <strain evidence="3 4">SRRC1468</strain>
    </source>
</reference>
<feature type="region of interest" description="Disordered" evidence="1">
    <location>
        <begin position="729"/>
        <end position="781"/>
    </location>
</feature>
<dbReference type="AlphaFoldDB" id="A0A0F8UWC9"/>
<feature type="compositionally biased region" description="Low complexity" evidence="1">
    <location>
        <begin position="43"/>
        <end position="54"/>
    </location>
</feature>
<feature type="compositionally biased region" description="Polar residues" evidence="1">
    <location>
        <begin position="445"/>
        <end position="457"/>
    </location>
</feature>
<feature type="region of interest" description="Disordered" evidence="1">
    <location>
        <begin position="441"/>
        <end position="568"/>
    </location>
</feature>
<evidence type="ECO:0000256" key="2">
    <source>
        <dbReference type="SAM" id="Phobius"/>
    </source>
</evidence>
<feature type="compositionally biased region" description="Polar residues" evidence="1">
    <location>
        <begin position="882"/>
        <end position="891"/>
    </location>
</feature>
<organism evidence="3 4">
    <name type="scientific">Aspergillus rambellii</name>
    <dbReference type="NCBI Taxonomy" id="308745"/>
    <lineage>
        <taxon>Eukaryota</taxon>
        <taxon>Fungi</taxon>
        <taxon>Dikarya</taxon>
        <taxon>Ascomycota</taxon>
        <taxon>Pezizomycotina</taxon>
        <taxon>Eurotiomycetes</taxon>
        <taxon>Eurotiomycetidae</taxon>
        <taxon>Eurotiales</taxon>
        <taxon>Aspergillaceae</taxon>
        <taxon>Aspergillus</taxon>
        <taxon>Aspergillus subgen. Nidulantes</taxon>
    </lineage>
</organism>
<protein>
    <submittedName>
        <fullName evidence="3">Uncharacterized protein</fullName>
    </submittedName>
</protein>
<evidence type="ECO:0000313" key="4">
    <source>
        <dbReference type="Proteomes" id="UP000034291"/>
    </source>
</evidence>
<comment type="caution">
    <text evidence="3">The sequence shown here is derived from an EMBL/GenBank/DDBJ whole genome shotgun (WGS) entry which is preliminary data.</text>
</comment>
<accession>A0A0F8UWC9</accession>
<proteinExistence type="predicted"/>
<dbReference type="InterPro" id="IPR038769">
    <property type="entry name" value="MTC4"/>
</dbReference>
<keyword evidence="4" id="KW-1185">Reference proteome</keyword>
<keyword evidence="2" id="KW-1133">Transmembrane helix</keyword>
<sequence length="1119" mass="123433">MNQERAGRELEGTAALGSSSHDGDRGSRSQRRTHSSSGFLVDSSFLPRSRSLRSSYHRPRHSDSDYGNNKRGAPEVNTPPKKRSRFPWSRQKESPKEAHPGSPKITAGRESPGPSRLRHDTTVIQPQNESVGNQATVGLDRDSLQIVNLALNLSESRRRGNIGYSASTRTSGGNWATSGDSHAPLAASSLASPGQAMGDGRSRSLRSPDVNLSANDVLNLLPDSAASDSLPHGVSASTLARAAKARRHFELFHEYLRLLPSLPPLAPPDRLHSTADPPWISNYGSLSHRAYNPLQAIRNRKVRFRERCPIDPEADGWTDVEKVHNWVNSVEAKHSRQTRSPLECLQLPPFQSGQHDALSSERPDDADSSAISPPSSLQRVSRTNSVKTPRPRSDWVITPDEFLADAAWVEEAENKSKIVDSDGNILYPDFASLIADDAREEQTKTKGLNKQSSSHASLSDHRQSTSIDLNEIGRGRPPHRFRNPERIGHSSSASAKDVVSKRHKLRMRSRSSSSSSSTDDGPSRNSLVAGPASTRRYISPSRTQAAAWTKFDEKRGSMSSVPSADDRYDPLSLAMKENRISNTAMDISYFPSIASNLSATSSRSPSPPKRGFTRAIGSRRAQSRGSTYRKDGGDDSSPESDAMRKDAVAGYTEPASQPDNEPPPTSSQVPTTSQEGPARTSLHERKDSAPHESKLRGIFKGPGKIAGKVGNEVSKMGDFILKKDTLAHSRKSSFATSDGSEPEEEETKSDKRAIPRAILRRFPTFSDDAGRSSPRNSDKSLAKNNALLSHMQDDERRVGGNIAGSHGHLSGLQLEEVGELPGKDGRRPFSLHQGNLTDVARHQKPLEFGPELYTVREQIKKGRIKDLSMPFSLARPPITGLAQAQPTQTSASHEKRPPLPTQSSSWSISDRSLSISVESGVPGKQEIERTRALLLSSGIKAREITRRAETVRSPPAEFLRRSFGTDASIPSVPRLYEYDLASQNLLKRIEASHNLFQSSVDRFPQTTFSPLKSQLSMLEELVNERLNPRVHAAAQEAENLSVQLNTTSTLAVKQLSETLDRGIRKRHRRLRWLRRTGFVMLEWALVGLLWWVWLIVVAFKLLRKLLYGMASGVRWVLWL</sequence>
<dbReference type="STRING" id="308745.A0A0F8UWC9"/>